<keyword evidence="3" id="KW-1185">Reference proteome</keyword>
<dbReference type="Pfam" id="PF16679">
    <property type="entry name" value="CDT1_C"/>
    <property type="match status" value="1"/>
</dbReference>
<dbReference type="EMBL" id="JAPWTJ010001121">
    <property type="protein sequence ID" value="KAJ8973753.1"/>
    <property type="molecule type" value="Genomic_DNA"/>
</dbReference>
<evidence type="ECO:0000313" key="2">
    <source>
        <dbReference type="EMBL" id="KAJ8973753.1"/>
    </source>
</evidence>
<dbReference type="InterPro" id="IPR032054">
    <property type="entry name" value="Cdt1_C"/>
</dbReference>
<evidence type="ECO:0000313" key="3">
    <source>
        <dbReference type="Proteomes" id="UP001162164"/>
    </source>
</evidence>
<dbReference type="Proteomes" id="UP001162164">
    <property type="component" value="Unassembled WGS sequence"/>
</dbReference>
<reference evidence="2" key="1">
    <citation type="journal article" date="2023" name="Insect Mol. Biol.">
        <title>Genome sequencing provides insights into the evolution of gene families encoding plant cell wall-degrading enzymes in longhorned beetles.</title>
        <authorList>
            <person name="Shin N.R."/>
            <person name="Okamura Y."/>
            <person name="Kirsch R."/>
            <person name="Pauchet Y."/>
        </authorList>
    </citation>
    <scope>NUCLEOTIDE SEQUENCE</scope>
    <source>
        <strain evidence="2">MMC_N1</strain>
    </source>
</reference>
<feature type="domain" description="DNA replication factor Cdt1 C-terminal" evidence="1">
    <location>
        <begin position="56"/>
        <end position="134"/>
    </location>
</feature>
<evidence type="ECO:0000259" key="1">
    <source>
        <dbReference type="Pfam" id="PF16679"/>
    </source>
</evidence>
<gene>
    <name evidence="2" type="ORF">NQ317_018341</name>
</gene>
<accession>A0ABQ9J6Y7</accession>
<protein>
    <recommendedName>
        <fullName evidence="1">DNA replication factor Cdt1 C-terminal domain-containing protein</fullName>
    </recommendedName>
</protein>
<proteinExistence type="predicted"/>
<sequence>MEQALQKLQQSRENFTLVKEEKIDRNAASSKNQIIIFVKTVDVKFKAPVVYQKLYFEKVRQKQATKALMSMTRSADKEKELLTTRVSPLYKKSFCIREKVCFTFLDIVVEIVLGKCYRGNLTKTEMEEHLKTVQPSSITMAQVQETNDDKQLNPLFVREILLLYAMGERNISKCLDKSTQHSALT</sequence>
<name>A0ABQ9J6Y7_9CUCU</name>
<comment type="caution">
    <text evidence="2">The sequence shown here is derived from an EMBL/GenBank/DDBJ whole genome shotgun (WGS) entry which is preliminary data.</text>
</comment>
<organism evidence="2 3">
    <name type="scientific">Molorchus minor</name>
    <dbReference type="NCBI Taxonomy" id="1323400"/>
    <lineage>
        <taxon>Eukaryota</taxon>
        <taxon>Metazoa</taxon>
        <taxon>Ecdysozoa</taxon>
        <taxon>Arthropoda</taxon>
        <taxon>Hexapoda</taxon>
        <taxon>Insecta</taxon>
        <taxon>Pterygota</taxon>
        <taxon>Neoptera</taxon>
        <taxon>Endopterygota</taxon>
        <taxon>Coleoptera</taxon>
        <taxon>Polyphaga</taxon>
        <taxon>Cucujiformia</taxon>
        <taxon>Chrysomeloidea</taxon>
        <taxon>Cerambycidae</taxon>
        <taxon>Lamiinae</taxon>
        <taxon>Monochamini</taxon>
        <taxon>Molorchus</taxon>
    </lineage>
</organism>